<accession>W9QKJ6</accession>
<evidence type="ECO:0000313" key="2">
    <source>
        <dbReference type="Proteomes" id="UP000030645"/>
    </source>
</evidence>
<dbReference type="Proteomes" id="UP000030645">
    <property type="component" value="Unassembled WGS sequence"/>
</dbReference>
<gene>
    <name evidence="1" type="ORF">L484_025034</name>
</gene>
<name>W9QKJ6_9ROSA</name>
<dbReference type="EMBL" id="KE343721">
    <property type="protein sequence ID" value="EXB39339.1"/>
    <property type="molecule type" value="Genomic_DNA"/>
</dbReference>
<keyword evidence="2" id="KW-1185">Reference proteome</keyword>
<evidence type="ECO:0000313" key="1">
    <source>
        <dbReference type="EMBL" id="EXB39339.1"/>
    </source>
</evidence>
<protein>
    <submittedName>
        <fullName evidence="1">Uncharacterized protein</fullName>
    </submittedName>
</protein>
<proteinExistence type="predicted"/>
<organism evidence="1 2">
    <name type="scientific">Morus notabilis</name>
    <dbReference type="NCBI Taxonomy" id="981085"/>
    <lineage>
        <taxon>Eukaryota</taxon>
        <taxon>Viridiplantae</taxon>
        <taxon>Streptophyta</taxon>
        <taxon>Embryophyta</taxon>
        <taxon>Tracheophyta</taxon>
        <taxon>Spermatophyta</taxon>
        <taxon>Magnoliopsida</taxon>
        <taxon>eudicotyledons</taxon>
        <taxon>Gunneridae</taxon>
        <taxon>Pentapetalae</taxon>
        <taxon>rosids</taxon>
        <taxon>fabids</taxon>
        <taxon>Rosales</taxon>
        <taxon>Moraceae</taxon>
        <taxon>Moreae</taxon>
        <taxon>Morus</taxon>
    </lineage>
</organism>
<sequence length="83" mass="9664">MVRLTNQHKQIPKQGISKTRPRIRVAALDSAKLKTIRFRRAVKGVEVHIWWRLAIRKSFPMAPTSSEACLVSLQSRSQCYRYI</sequence>
<reference evidence="2" key="1">
    <citation type="submission" date="2013-01" db="EMBL/GenBank/DDBJ databases">
        <title>Draft Genome Sequence of a Mulberry Tree, Morus notabilis C.K. Schneid.</title>
        <authorList>
            <person name="He N."/>
            <person name="Zhao S."/>
        </authorList>
    </citation>
    <scope>NUCLEOTIDE SEQUENCE</scope>
</reference>
<dbReference type="AlphaFoldDB" id="W9QKJ6"/>